<proteinExistence type="predicted"/>
<dbReference type="Proteomes" id="UP000235731">
    <property type="component" value="Unassembled WGS sequence"/>
</dbReference>
<dbReference type="Gene3D" id="1.25.40.10">
    <property type="entry name" value="Tetratricopeptide repeat domain"/>
    <property type="match status" value="1"/>
</dbReference>
<feature type="coiled-coil region" evidence="1">
    <location>
        <begin position="410"/>
        <end position="437"/>
    </location>
</feature>
<evidence type="ECO:0000256" key="2">
    <source>
        <dbReference type="SAM" id="Phobius"/>
    </source>
</evidence>
<evidence type="ECO:0008006" key="5">
    <source>
        <dbReference type="Google" id="ProtNLM"/>
    </source>
</evidence>
<comment type="caution">
    <text evidence="3">The sequence shown here is derived from an EMBL/GenBank/DDBJ whole genome shotgun (WGS) entry which is preliminary data.</text>
</comment>
<gene>
    <name evidence="3" type="ORF">C0197_02310</name>
</gene>
<dbReference type="AlphaFoldDB" id="A0A2N7PKB0"/>
<evidence type="ECO:0000313" key="4">
    <source>
        <dbReference type="Proteomes" id="UP000235731"/>
    </source>
</evidence>
<accession>A0A2N7PKB0</accession>
<keyword evidence="2" id="KW-1133">Transmembrane helix</keyword>
<keyword evidence="1" id="KW-0175">Coiled coil</keyword>
<evidence type="ECO:0000256" key="1">
    <source>
        <dbReference type="SAM" id="Coils"/>
    </source>
</evidence>
<dbReference type="InterPro" id="IPR011990">
    <property type="entry name" value="TPR-like_helical_dom_sf"/>
</dbReference>
<name>A0A2N7PKB0_9BACT</name>
<protein>
    <recommendedName>
        <fullName evidence="5">Tetratricopeptide repeat protein</fullName>
    </recommendedName>
</protein>
<dbReference type="EMBL" id="PNIE01000030">
    <property type="protein sequence ID" value="PMP63622.1"/>
    <property type="molecule type" value="Genomic_DNA"/>
</dbReference>
<sequence>MLLKIKPIKPLLSLLFKTKGKSFLDYLEDYLSKTFEKKEKYLFEVKKENLIKINDILHSLKENFSTDIGEAPLPVIFFLFKKNFPFSEGILFRPGKIYFSKEVRNEISKALSEVKLFYKFLKISEETEELIFPSTVEPNFLFNFKDIFFVPLDKPCFFCKSYWHESENCPGLKILDPLGDFKKLLNYSLGDIAKNLKESYESQQLTENFWNFFYIRHFYLFPSFLKIPFYLHEEINNWASLWKPIQIPLKGGELFLALEDLIYQRYKSAESKFKALEEEDFRIYLGLMVLSIIEEDFQKALYYLETALSLTKNPFILSYLYLLKGYIYHFQGDLLIASENYRLALSSDSSCVPAFYLLHLLNYQEEETFEKIFPFFQHPISIYLAFLEPLFIKHERELEIELEKAFSRVREEAVSRLKDTEDKYHKLKEIMTEEEKIEYLEKIKDIQNKVYQGGINSIEEATKRALELSLELSSYIVTKQKKFKQELEKAISQYRICEQFWKSYPYKVEDVIFGQKLKTAHEIIDRIHKRLNRSDLAKELKFIAQEIKALNEILAYLLELKPQLKKKWSFRKKLSKFLIRFSTLEGALLIFFALPIFFPSISELNSFFKLSNFLIISLIFLIIILIMVTFEKE</sequence>
<keyword evidence="2" id="KW-0472">Membrane</keyword>
<dbReference type="SUPFAM" id="SSF48452">
    <property type="entry name" value="TPR-like"/>
    <property type="match status" value="1"/>
</dbReference>
<keyword evidence="2" id="KW-0812">Transmembrane</keyword>
<reference evidence="3 4" key="1">
    <citation type="submission" date="2018-01" db="EMBL/GenBank/DDBJ databases">
        <title>Metagenomic assembled genomes from two thermal pools in the Uzon Caldera, Kamchatka, Russia.</title>
        <authorList>
            <person name="Wilkins L."/>
            <person name="Ettinger C."/>
        </authorList>
    </citation>
    <scope>NUCLEOTIDE SEQUENCE [LARGE SCALE GENOMIC DNA]</scope>
    <source>
        <strain evidence="3">ZAV-15</strain>
    </source>
</reference>
<feature type="transmembrane region" description="Helical" evidence="2">
    <location>
        <begin position="577"/>
        <end position="598"/>
    </location>
</feature>
<evidence type="ECO:0000313" key="3">
    <source>
        <dbReference type="EMBL" id="PMP63622.1"/>
    </source>
</evidence>
<organism evidence="3 4">
    <name type="scientific">Caldimicrobium thiodismutans</name>
    <dbReference type="NCBI Taxonomy" id="1653476"/>
    <lineage>
        <taxon>Bacteria</taxon>
        <taxon>Pseudomonadati</taxon>
        <taxon>Thermodesulfobacteriota</taxon>
        <taxon>Thermodesulfobacteria</taxon>
        <taxon>Thermodesulfobacteriales</taxon>
        <taxon>Thermodesulfobacteriaceae</taxon>
        <taxon>Caldimicrobium</taxon>
    </lineage>
</organism>
<feature type="transmembrane region" description="Helical" evidence="2">
    <location>
        <begin position="610"/>
        <end position="630"/>
    </location>
</feature>